<feature type="compositionally biased region" description="Polar residues" evidence="1">
    <location>
        <begin position="197"/>
        <end position="208"/>
    </location>
</feature>
<dbReference type="RefSeq" id="XP_046119056.1">
    <property type="nucleotide sequence ID" value="XM_046263399.1"/>
</dbReference>
<feature type="region of interest" description="Disordered" evidence="1">
    <location>
        <begin position="52"/>
        <end position="72"/>
    </location>
</feature>
<feature type="compositionally biased region" description="Polar residues" evidence="1">
    <location>
        <begin position="170"/>
        <end position="187"/>
    </location>
</feature>
<feature type="region of interest" description="Disordered" evidence="1">
    <location>
        <begin position="91"/>
        <end position="132"/>
    </location>
</feature>
<gene>
    <name evidence="2" type="ORF">F5Z01DRAFT_654042</name>
</gene>
<sequence>MTPTEQDVEILVHVDAPSRVADDARYRQLANAYLSYQPGRRDTVPLHDEKQVASSTTNERTEAITSPTSSTRVEPANLELTVQESQDLSFTGVFDNRGSPRLTTSRQLSGPRFEERIPSSLPEDSVSQQLFSAPESQIADSYPLPRLNIYTSPTKVLQRYVSLHTPAAPTDSSSKPTDTEQTSSASHNPRRSPRAPLSNNTPNRSTSAHVDGNAPKVVPETPLARVVQKRVAEEIRVDDHRHHDVTHITGSDLSNDAPSIYAPRAGSAPPAKRLRSSADTAIPKPGNLIRSASERVSATKSSSPVPTHHALLELYPPSPAVSIDKLTADDCIPPKLAKLARDVSSRYQPTTKRELEPFERGHWLVDCTTWKPHVRIDAWNFIGEYFKSGSAGWGVWCRRDTNHEWIKLYCWGCVTKHMYLLLYLASGRAMKYTGAQWKDADGEVVIQAQPMTEGLTQG</sequence>
<dbReference type="AlphaFoldDB" id="A0A9P8CQB2"/>
<comment type="caution">
    <text evidence="2">The sequence shown here is derived from an EMBL/GenBank/DDBJ whole genome shotgun (WGS) entry which is preliminary data.</text>
</comment>
<reference evidence="2" key="1">
    <citation type="journal article" date="2021" name="IMA Fungus">
        <title>Genomic characterization of three marine fungi, including Emericellopsis atlantica sp. nov. with signatures of a generalist lifestyle and marine biomass degradation.</title>
        <authorList>
            <person name="Hagestad O.C."/>
            <person name="Hou L."/>
            <person name="Andersen J.H."/>
            <person name="Hansen E.H."/>
            <person name="Altermark B."/>
            <person name="Li C."/>
            <person name="Kuhnert E."/>
            <person name="Cox R.J."/>
            <person name="Crous P.W."/>
            <person name="Spatafora J.W."/>
            <person name="Lail K."/>
            <person name="Amirebrahimi M."/>
            <person name="Lipzen A."/>
            <person name="Pangilinan J."/>
            <person name="Andreopoulos W."/>
            <person name="Hayes R.D."/>
            <person name="Ng V."/>
            <person name="Grigoriev I.V."/>
            <person name="Jackson S.A."/>
            <person name="Sutton T.D.S."/>
            <person name="Dobson A.D.W."/>
            <person name="Rama T."/>
        </authorList>
    </citation>
    <scope>NUCLEOTIDE SEQUENCE</scope>
    <source>
        <strain evidence="2">TS7</strain>
    </source>
</reference>
<proteinExistence type="predicted"/>
<evidence type="ECO:0000313" key="2">
    <source>
        <dbReference type="EMBL" id="KAG9255132.1"/>
    </source>
</evidence>
<organism evidence="2 3">
    <name type="scientific">Emericellopsis atlantica</name>
    <dbReference type="NCBI Taxonomy" id="2614577"/>
    <lineage>
        <taxon>Eukaryota</taxon>
        <taxon>Fungi</taxon>
        <taxon>Dikarya</taxon>
        <taxon>Ascomycota</taxon>
        <taxon>Pezizomycotina</taxon>
        <taxon>Sordariomycetes</taxon>
        <taxon>Hypocreomycetidae</taxon>
        <taxon>Hypocreales</taxon>
        <taxon>Bionectriaceae</taxon>
        <taxon>Emericellopsis</taxon>
    </lineage>
</organism>
<feature type="region of interest" description="Disordered" evidence="1">
    <location>
        <begin position="166"/>
        <end position="225"/>
    </location>
</feature>
<keyword evidence="3" id="KW-1185">Reference proteome</keyword>
<dbReference type="GeneID" id="70294302"/>
<dbReference type="EMBL" id="MU251252">
    <property type="protein sequence ID" value="KAG9255132.1"/>
    <property type="molecule type" value="Genomic_DNA"/>
</dbReference>
<dbReference type="Proteomes" id="UP000887229">
    <property type="component" value="Unassembled WGS sequence"/>
</dbReference>
<feature type="region of interest" description="Disordered" evidence="1">
    <location>
        <begin position="265"/>
        <end position="304"/>
    </location>
</feature>
<dbReference type="OrthoDB" id="5395975at2759"/>
<evidence type="ECO:0000313" key="3">
    <source>
        <dbReference type="Proteomes" id="UP000887229"/>
    </source>
</evidence>
<evidence type="ECO:0000256" key="1">
    <source>
        <dbReference type="SAM" id="MobiDB-lite"/>
    </source>
</evidence>
<feature type="compositionally biased region" description="Polar residues" evidence="1">
    <location>
        <begin position="294"/>
        <end position="304"/>
    </location>
</feature>
<protein>
    <submittedName>
        <fullName evidence="2">Uncharacterized protein</fullName>
    </submittedName>
</protein>
<accession>A0A9P8CQB2</accession>
<name>A0A9P8CQB2_9HYPO</name>